<sequence>MASTISKSRQMHRIGLGSMKLIQLLFPRDISDMRNMFLTRNAHKACPDGIPLPEWILKSRETGDVDTFPVNL</sequence>
<accession>A0A6J5WHP4</accession>
<dbReference type="Proteomes" id="UP000507245">
    <property type="component" value="Unassembled WGS sequence"/>
</dbReference>
<dbReference type="EMBL" id="CAEKKB010000002">
    <property type="protein sequence ID" value="CAB4301236.1"/>
    <property type="molecule type" value="Genomic_DNA"/>
</dbReference>
<evidence type="ECO:0000313" key="3">
    <source>
        <dbReference type="Proteomes" id="UP000507222"/>
    </source>
</evidence>
<reference evidence="2 3" key="2">
    <citation type="submission" date="2020-05" db="EMBL/GenBank/DDBJ databases">
        <authorList>
            <person name="Campoy J."/>
            <person name="Schneeberger K."/>
            <person name="Spophaly S."/>
        </authorList>
    </citation>
    <scope>NUCLEOTIDE SEQUENCE [LARGE SCALE GENOMIC DNA]</scope>
    <source>
        <strain evidence="2">PruArmRojPasFocal</strain>
    </source>
</reference>
<proteinExistence type="predicted"/>
<protein>
    <submittedName>
        <fullName evidence="2">Uncharacterized protein</fullName>
    </submittedName>
</protein>
<dbReference type="EMBL" id="CAEKDK010000002">
    <property type="protein sequence ID" value="CAB4270854.1"/>
    <property type="molecule type" value="Genomic_DNA"/>
</dbReference>
<evidence type="ECO:0000313" key="4">
    <source>
        <dbReference type="Proteomes" id="UP000507245"/>
    </source>
</evidence>
<gene>
    <name evidence="1" type="ORF">CURHAP_LOCUS17160</name>
    <name evidence="2" type="ORF">ORAREDHAP_LOCUS16661</name>
</gene>
<name>A0A6J5WHP4_PRUAR</name>
<evidence type="ECO:0000313" key="1">
    <source>
        <dbReference type="EMBL" id="CAB4270854.1"/>
    </source>
</evidence>
<dbReference type="AlphaFoldDB" id="A0A6J5WHP4"/>
<dbReference type="OrthoDB" id="10623313at2759"/>
<organism evidence="2 4">
    <name type="scientific">Prunus armeniaca</name>
    <name type="common">Apricot</name>
    <name type="synonym">Armeniaca vulgaris</name>
    <dbReference type="NCBI Taxonomy" id="36596"/>
    <lineage>
        <taxon>Eukaryota</taxon>
        <taxon>Viridiplantae</taxon>
        <taxon>Streptophyta</taxon>
        <taxon>Embryophyta</taxon>
        <taxon>Tracheophyta</taxon>
        <taxon>Spermatophyta</taxon>
        <taxon>Magnoliopsida</taxon>
        <taxon>eudicotyledons</taxon>
        <taxon>Gunneridae</taxon>
        <taxon>Pentapetalae</taxon>
        <taxon>rosids</taxon>
        <taxon>fabids</taxon>
        <taxon>Rosales</taxon>
        <taxon>Rosaceae</taxon>
        <taxon>Amygdaloideae</taxon>
        <taxon>Amygdaleae</taxon>
        <taxon>Prunus</taxon>
    </lineage>
</organism>
<dbReference type="Proteomes" id="UP000507222">
    <property type="component" value="Unassembled WGS sequence"/>
</dbReference>
<keyword evidence="4" id="KW-1185">Reference proteome</keyword>
<reference evidence="4" key="1">
    <citation type="journal article" date="2020" name="Genome Biol.">
        <title>Gamete binning: chromosome-level and haplotype-resolved genome assembly enabled by high-throughput single-cell sequencing of gamete genomes.</title>
        <authorList>
            <person name="Campoy J.A."/>
            <person name="Sun H."/>
            <person name="Goel M."/>
            <person name="Jiao W.-B."/>
            <person name="Folz-Donahue K."/>
            <person name="Wang N."/>
            <person name="Rubio M."/>
            <person name="Liu C."/>
            <person name="Kukat C."/>
            <person name="Ruiz D."/>
            <person name="Huettel B."/>
            <person name="Schneeberger K."/>
        </authorList>
    </citation>
    <scope>NUCLEOTIDE SEQUENCE [LARGE SCALE GENOMIC DNA]</scope>
    <source>
        <strain evidence="4">cv. Rojo Pasion</strain>
    </source>
</reference>
<evidence type="ECO:0000313" key="2">
    <source>
        <dbReference type="EMBL" id="CAB4301236.1"/>
    </source>
</evidence>